<dbReference type="PRINTS" id="PR00700">
    <property type="entry name" value="PRTYPHPHTASE"/>
</dbReference>
<accession>G0N6L3</accession>
<evidence type="ECO:0000256" key="1">
    <source>
        <dbReference type="ARBA" id="ARBA00004496"/>
    </source>
</evidence>
<feature type="compositionally biased region" description="Polar residues" evidence="8">
    <location>
        <begin position="63"/>
        <end position="81"/>
    </location>
</feature>
<evidence type="ECO:0000256" key="8">
    <source>
        <dbReference type="SAM" id="MobiDB-lite"/>
    </source>
</evidence>
<feature type="region of interest" description="Disordered" evidence="8">
    <location>
        <begin position="1"/>
        <end position="81"/>
    </location>
</feature>
<protein>
    <recommendedName>
        <fullName evidence="2">protein-tyrosine-phosphatase</fullName>
        <ecNumber evidence="2">3.1.3.48</ecNumber>
    </recommendedName>
</protein>
<proteinExistence type="inferred from homology"/>
<dbReference type="InterPro" id="IPR000242">
    <property type="entry name" value="PTP_cat"/>
</dbReference>
<keyword evidence="4" id="KW-0597">Phosphoprotein</keyword>
<dbReference type="PROSITE" id="PS50055">
    <property type="entry name" value="TYR_PHOSPHATASE_PTP"/>
    <property type="match status" value="1"/>
</dbReference>
<evidence type="ECO:0000313" key="12">
    <source>
        <dbReference type="Proteomes" id="UP000008068"/>
    </source>
</evidence>
<dbReference type="eggNOG" id="KOG0789">
    <property type="taxonomic scope" value="Eukaryota"/>
</dbReference>
<dbReference type="InParanoid" id="G0N6L3"/>
<dbReference type="InterPro" id="IPR029021">
    <property type="entry name" value="Prot-tyrosine_phosphatase-like"/>
</dbReference>
<organism evidence="12">
    <name type="scientific">Caenorhabditis brenneri</name>
    <name type="common">Nematode worm</name>
    <dbReference type="NCBI Taxonomy" id="135651"/>
    <lineage>
        <taxon>Eukaryota</taxon>
        <taxon>Metazoa</taxon>
        <taxon>Ecdysozoa</taxon>
        <taxon>Nematoda</taxon>
        <taxon>Chromadorea</taxon>
        <taxon>Rhabditida</taxon>
        <taxon>Rhabditina</taxon>
        <taxon>Rhabditomorpha</taxon>
        <taxon>Rhabditoidea</taxon>
        <taxon>Rhabditidae</taxon>
        <taxon>Peloderinae</taxon>
        <taxon>Caenorhabditis</taxon>
    </lineage>
</organism>
<dbReference type="FunFam" id="3.90.190.10:FF:000045">
    <property type="entry name" value="Tyrosine-protein phosphatase non-receptor type 12"/>
    <property type="match status" value="1"/>
</dbReference>
<dbReference type="OMA" id="DQYQFVH"/>
<dbReference type="FunCoup" id="G0N6L3">
    <property type="interactions" value="744"/>
</dbReference>
<evidence type="ECO:0000313" key="11">
    <source>
        <dbReference type="EMBL" id="EGT53893.1"/>
    </source>
</evidence>
<dbReference type="HOGENOM" id="CLU_590851_0_0_1"/>
<sequence>MSDSPPPSQRDVDNPPEETGSSEPKTKTPPPLPSSNPVVKETVPAEDLMQFENEEEKAATVEDPSSGQSPMDTTEPPVTTELNPKMKAALEAFLEKEDTYVSTEMSSQFTNIRREQTSLSFDPEKRYVSTLSGNALNVARNRYRDILPYDKNRVVIRKEEGNYYGYLNASHIDVPGGKTKFIAAQAPLPVTLEEWWSMIDDEGVTVIVMACKLMEGQKSKCERYWPEVVDQPEMFGEYDVNVEKEQKFDDEDYLLRTMTMECLRTGETRRLYQLHYQEWPDHGCPTGVKQLLNMMDVMDKLKEQYSKDKPILVHCSAGVGRTGTIIALNHIREQMRAGTLENIDIFELVKELRRQRMCMVQTQDQYIYVHRCIATLCRRYLGIPETLRDEMRYQTSHLSSGVQTPVLIAPPTPTTGVVSQQPGTSGTQDVIGKYLEEHGGDLDLDEDDTTPVPDFPNEPPAPKGPEDLGDSAAQ</sequence>
<dbReference type="InterPro" id="IPR050348">
    <property type="entry name" value="Protein-Tyr_Phosphatase"/>
</dbReference>
<dbReference type="InterPro" id="IPR000387">
    <property type="entry name" value="Tyr_Pase_dom"/>
</dbReference>
<evidence type="ECO:0000256" key="6">
    <source>
        <dbReference type="ARBA" id="ARBA00022912"/>
    </source>
</evidence>
<evidence type="ECO:0000259" key="9">
    <source>
        <dbReference type="PROSITE" id="PS50055"/>
    </source>
</evidence>
<keyword evidence="6" id="KW-0904">Protein phosphatase</keyword>
<dbReference type="PANTHER" id="PTHR19134">
    <property type="entry name" value="RECEPTOR-TYPE TYROSINE-PROTEIN PHOSPHATASE"/>
    <property type="match status" value="1"/>
</dbReference>
<feature type="compositionally biased region" description="Pro residues" evidence="8">
    <location>
        <begin position="453"/>
        <end position="463"/>
    </location>
</feature>
<evidence type="ECO:0000256" key="5">
    <source>
        <dbReference type="ARBA" id="ARBA00022801"/>
    </source>
</evidence>
<dbReference type="CDD" id="cd00047">
    <property type="entry name" value="PTPc"/>
    <property type="match status" value="1"/>
</dbReference>
<dbReference type="SUPFAM" id="SSF52799">
    <property type="entry name" value="(Phosphotyrosine protein) phosphatases II"/>
    <property type="match status" value="1"/>
</dbReference>
<dbReference type="PROSITE" id="PS00383">
    <property type="entry name" value="TYR_PHOSPHATASE_1"/>
    <property type="match status" value="1"/>
</dbReference>
<keyword evidence="12" id="KW-1185">Reference proteome</keyword>
<name>G0N6L3_CAEBE</name>
<dbReference type="OrthoDB" id="10253954at2759"/>
<dbReference type="InterPro" id="IPR003595">
    <property type="entry name" value="Tyr_Pase_cat"/>
</dbReference>
<reference evidence="12" key="1">
    <citation type="submission" date="2011-07" db="EMBL/GenBank/DDBJ databases">
        <authorList>
            <consortium name="Caenorhabditis brenneri Sequencing and Analysis Consortium"/>
            <person name="Wilson R.K."/>
        </authorList>
    </citation>
    <scope>NUCLEOTIDE SEQUENCE [LARGE SCALE GENOMIC DNA]</scope>
    <source>
        <strain evidence="12">PB2801</strain>
    </source>
</reference>
<dbReference type="GO" id="GO:0004725">
    <property type="term" value="F:protein tyrosine phosphatase activity"/>
    <property type="evidence" value="ECO:0007669"/>
    <property type="project" value="UniProtKB-EC"/>
</dbReference>
<feature type="domain" description="Tyrosine-protein phosphatase" evidence="9">
    <location>
        <begin position="105"/>
        <end position="376"/>
    </location>
</feature>
<feature type="region of interest" description="Disordered" evidence="8">
    <location>
        <begin position="413"/>
        <end position="474"/>
    </location>
</feature>
<dbReference type="SMART" id="SM00404">
    <property type="entry name" value="PTPc_motif"/>
    <property type="match status" value="1"/>
</dbReference>
<evidence type="ECO:0000259" key="10">
    <source>
        <dbReference type="PROSITE" id="PS50056"/>
    </source>
</evidence>
<dbReference type="InterPro" id="IPR016130">
    <property type="entry name" value="Tyr_Pase_AS"/>
</dbReference>
<evidence type="ECO:0000256" key="2">
    <source>
        <dbReference type="ARBA" id="ARBA00013064"/>
    </source>
</evidence>
<feature type="compositionally biased region" description="Polar residues" evidence="8">
    <location>
        <begin position="414"/>
        <end position="428"/>
    </location>
</feature>
<dbReference type="Proteomes" id="UP000008068">
    <property type="component" value="Unassembled WGS sequence"/>
</dbReference>
<dbReference type="Gene3D" id="3.90.190.10">
    <property type="entry name" value="Protein tyrosine phosphatase superfamily"/>
    <property type="match status" value="1"/>
</dbReference>
<comment type="subcellular location">
    <subcellularLocation>
        <location evidence="1">Cytoplasm</location>
    </subcellularLocation>
</comment>
<dbReference type="STRING" id="135651.G0N6L3"/>
<feature type="domain" description="Tyrosine specific protein phosphatases" evidence="10">
    <location>
        <begin position="292"/>
        <end position="367"/>
    </location>
</feature>
<dbReference type="GO" id="GO:0005737">
    <property type="term" value="C:cytoplasm"/>
    <property type="evidence" value="ECO:0007669"/>
    <property type="project" value="UniProtKB-SubCell"/>
</dbReference>
<keyword evidence="5" id="KW-0378">Hydrolase</keyword>
<evidence type="ECO:0000256" key="4">
    <source>
        <dbReference type="ARBA" id="ARBA00022553"/>
    </source>
</evidence>
<dbReference type="Pfam" id="PF00102">
    <property type="entry name" value="Y_phosphatase"/>
    <property type="match status" value="1"/>
</dbReference>
<keyword evidence="3" id="KW-0963">Cytoplasm</keyword>
<dbReference type="PANTHER" id="PTHR19134:SF543">
    <property type="entry name" value="PROTEIN-TYROSINE-PHOSPHATASE"/>
    <property type="match status" value="1"/>
</dbReference>
<dbReference type="PROSITE" id="PS50056">
    <property type="entry name" value="TYR_PHOSPHATASE_2"/>
    <property type="match status" value="1"/>
</dbReference>
<dbReference type="SMART" id="SM00194">
    <property type="entry name" value="PTPc"/>
    <property type="match status" value="1"/>
</dbReference>
<dbReference type="EMBL" id="GL379844">
    <property type="protein sequence ID" value="EGT53893.1"/>
    <property type="molecule type" value="Genomic_DNA"/>
</dbReference>
<comment type="similarity">
    <text evidence="7">Belongs to the protein-tyrosine phosphatase family. Non-receptor class 4 subfamily.</text>
</comment>
<evidence type="ECO:0000256" key="7">
    <source>
        <dbReference type="ARBA" id="ARBA00034734"/>
    </source>
</evidence>
<dbReference type="EC" id="3.1.3.48" evidence="2"/>
<dbReference type="AlphaFoldDB" id="G0N6L3"/>
<evidence type="ECO:0000256" key="3">
    <source>
        <dbReference type="ARBA" id="ARBA00022490"/>
    </source>
</evidence>
<gene>
    <name evidence="11" type="ORF">CAEBREN_23563</name>
</gene>